<dbReference type="EMBL" id="PGCI01000001">
    <property type="protein sequence ID" value="PLW52263.1"/>
    <property type="molecule type" value="Genomic_DNA"/>
</dbReference>
<dbReference type="Proteomes" id="UP000235392">
    <property type="component" value="Unassembled WGS sequence"/>
</dbReference>
<evidence type="ECO:0000256" key="2">
    <source>
        <dbReference type="ARBA" id="ARBA00022723"/>
    </source>
</evidence>
<feature type="compositionally biased region" description="Basic and acidic residues" evidence="6">
    <location>
        <begin position="79"/>
        <end position="89"/>
    </location>
</feature>
<dbReference type="Pfam" id="PF05699">
    <property type="entry name" value="Dimer_Tnp_hAT"/>
    <property type="match status" value="1"/>
</dbReference>
<dbReference type="GO" id="GO:0005634">
    <property type="term" value="C:nucleus"/>
    <property type="evidence" value="ECO:0007669"/>
    <property type="project" value="UniProtKB-SubCell"/>
</dbReference>
<evidence type="ECO:0000313" key="8">
    <source>
        <dbReference type="EMBL" id="PLW52263.1"/>
    </source>
</evidence>
<evidence type="ECO:0000256" key="5">
    <source>
        <dbReference type="ARBA" id="ARBA00023242"/>
    </source>
</evidence>
<name>A0A2N5VQH7_9BASI</name>
<proteinExistence type="predicted"/>
<evidence type="ECO:0000256" key="4">
    <source>
        <dbReference type="ARBA" id="ARBA00022833"/>
    </source>
</evidence>
<evidence type="ECO:0000259" key="7">
    <source>
        <dbReference type="Pfam" id="PF05699"/>
    </source>
</evidence>
<accession>A0A2N5VQH7</accession>
<comment type="caution">
    <text evidence="8">The sequence shown here is derived from an EMBL/GenBank/DDBJ whole genome shotgun (WGS) entry which is preliminary data.</text>
</comment>
<feature type="region of interest" description="Disordered" evidence="6">
    <location>
        <begin position="66"/>
        <end position="112"/>
    </location>
</feature>
<dbReference type="GO" id="GO:0008270">
    <property type="term" value="F:zinc ion binding"/>
    <property type="evidence" value="ECO:0007669"/>
    <property type="project" value="UniProtKB-KW"/>
</dbReference>
<evidence type="ECO:0000256" key="3">
    <source>
        <dbReference type="ARBA" id="ARBA00022771"/>
    </source>
</evidence>
<dbReference type="PANTHER" id="PTHR46481:SF10">
    <property type="entry name" value="ZINC FINGER BED DOMAIN-CONTAINING PROTEIN 39"/>
    <property type="match status" value="1"/>
</dbReference>
<keyword evidence="5" id="KW-0539">Nucleus</keyword>
<protein>
    <recommendedName>
        <fullName evidence="7">HAT C-terminal dimerisation domain-containing protein</fullName>
    </recommendedName>
</protein>
<keyword evidence="3" id="KW-0863">Zinc-finger</keyword>
<organism evidence="8 9">
    <name type="scientific">Puccinia coronata f. sp. avenae</name>
    <dbReference type="NCBI Taxonomy" id="200324"/>
    <lineage>
        <taxon>Eukaryota</taxon>
        <taxon>Fungi</taxon>
        <taxon>Dikarya</taxon>
        <taxon>Basidiomycota</taxon>
        <taxon>Pucciniomycotina</taxon>
        <taxon>Pucciniomycetes</taxon>
        <taxon>Pucciniales</taxon>
        <taxon>Pucciniaceae</taxon>
        <taxon>Puccinia</taxon>
    </lineage>
</organism>
<evidence type="ECO:0000313" key="9">
    <source>
        <dbReference type="Proteomes" id="UP000235392"/>
    </source>
</evidence>
<dbReference type="InterPro" id="IPR008906">
    <property type="entry name" value="HATC_C_dom"/>
</dbReference>
<dbReference type="PANTHER" id="PTHR46481">
    <property type="entry name" value="ZINC FINGER BED DOMAIN-CONTAINING PROTEIN 4"/>
    <property type="match status" value="1"/>
</dbReference>
<dbReference type="InterPro" id="IPR012337">
    <property type="entry name" value="RNaseH-like_sf"/>
</dbReference>
<keyword evidence="4" id="KW-0862">Zinc</keyword>
<reference evidence="8 9" key="1">
    <citation type="submission" date="2017-11" db="EMBL/GenBank/DDBJ databases">
        <title>De novo assembly and phasing of dikaryotic genomes from two isolates of Puccinia coronata f. sp. avenae, the causal agent of oat crown rust.</title>
        <authorList>
            <person name="Miller M.E."/>
            <person name="Zhang Y."/>
            <person name="Omidvar V."/>
            <person name="Sperschneider J."/>
            <person name="Schwessinger B."/>
            <person name="Raley C."/>
            <person name="Palmer J.M."/>
            <person name="Garnica D."/>
            <person name="Upadhyaya N."/>
            <person name="Rathjen J."/>
            <person name="Taylor J.M."/>
            <person name="Park R.F."/>
            <person name="Dodds P.N."/>
            <person name="Hirsch C.D."/>
            <person name="Kianian S.F."/>
            <person name="Figueroa M."/>
        </authorList>
    </citation>
    <scope>NUCLEOTIDE SEQUENCE [LARGE SCALE GENOMIC DNA]</scope>
    <source>
        <strain evidence="8">12SD80</strain>
    </source>
</reference>
<gene>
    <name evidence="8" type="ORF">PCASD_00013</name>
</gene>
<dbReference type="InterPro" id="IPR052035">
    <property type="entry name" value="ZnF_BED_domain_contain"/>
</dbReference>
<sequence>MTAEANQLITKKAGINPNLCSNHIRCICHKVALILTTGLKSINTGTAGLTKSKKKTLGFVPHLEAIPESNDKQPGTFHLGDEEVSRETEANSDDESSCANNNQPGKLPDNPETTMAKILKKEFYFVTEKMEGDHSLAGMIIVEYQLINNFLKERLRTVVDFELKGMLKTMIKKTKTYLTKALACNAIILATILNPSYQISAELAANMGPRQPSPPAESQPQLNSHWRPIDGMDLFPAVTDSVFADELSSYLGGKYKYIPSQADQCLTWCKEHHGEFPILALLAKDYLACSATSASVERCFLAAADICGRDQGSLSPRMIERSN</sequence>
<dbReference type="SUPFAM" id="SSF53098">
    <property type="entry name" value="Ribonuclease H-like"/>
    <property type="match status" value="1"/>
</dbReference>
<keyword evidence="2" id="KW-0479">Metal-binding</keyword>
<evidence type="ECO:0000256" key="1">
    <source>
        <dbReference type="ARBA" id="ARBA00004123"/>
    </source>
</evidence>
<evidence type="ECO:0000256" key="6">
    <source>
        <dbReference type="SAM" id="MobiDB-lite"/>
    </source>
</evidence>
<feature type="domain" description="HAT C-terminal dimerisation" evidence="7">
    <location>
        <begin position="265"/>
        <end position="319"/>
    </location>
</feature>
<dbReference type="AlphaFoldDB" id="A0A2N5VQH7"/>
<comment type="subcellular location">
    <subcellularLocation>
        <location evidence="1">Nucleus</location>
    </subcellularLocation>
</comment>
<dbReference type="GO" id="GO:0046983">
    <property type="term" value="F:protein dimerization activity"/>
    <property type="evidence" value="ECO:0007669"/>
    <property type="project" value="InterPro"/>
</dbReference>